<dbReference type="GO" id="GO:0003677">
    <property type="term" value="F:DNA binding"/>
    <property type="evidence" value="ECO:0007669"/>
    <property type="project" value="UniProtKB-UniRule"/>
</dbReference>
<reference evidence="4 5" key="1">
    <citation type="submission" date="2020-02" db="EMBL/GenBank/DDBJ databases">
        <title>Genome assembly of a novel Clostridium senegalense strain.</title>
        <authorList>
            <person name="Gupta T.B."/>
            <person name="Jauregui R."/>
            <person name="Maclean P."/>
            <person name="Nawarathana A."/>
            <person name="Brightwell G."/>
        </authorList>
    </citation>
    <scope>NUCLEOTIDE SEQUENCE [LARGE SCALE GENOMIC DNA]</scope>
    <source>
        <strain evidence="4 5">AGRFS4</strain>
    </source>
</reference>
<name>A0A6M0H4C0_9CLOT</name>
<sequence length="182" mass="21260">MPNISNKDVESSIVNCAKDLFIQRGYEKVDMKLIAKKCNLPIGTVFNYFPNKSKIFIKLLEDSWNYTFNKIKKLNSLDTNSRMDRLIEILYDDMCSRKTFNTESINLDLLEKQNDYVINSIAHIINSFEHNPKDIVNYLYSTTFVKAILDYINELIINSHSSRKENLNLLSILVDKLMSNKF</sequence>
<evidence type="ECO:0000256" key="1">
    <source>
        <dbReference type="ARBA" id="ARBA00023125"/>
    </source>
</evidence>
<feature type="domain" description="HTH tetR-type" evidence="3">
    <location>
        <begin position="7"/>
        <end position="67"/>
    </location>
</feature>
<evidence type="ECO:0000313" key="4">
    <source>
        <dbReference type="EMBL" id="NEU05449.1"/>
    </source>
</evidence>
<organism evidence="4 5">
    <name type="scientific">Clostridium senegalense</name>
    <dbReference type="NCBI Taxonomy" id="1465809"/>
    <lineage>
        <taxon>Bacteria</taxon>
        <taxon>Bacillati</taxon>
        <taxon>Bacillota</taxon>
        <taxon>Clostridia</taxon>
        <taxon>Eubacteriales</taxon>
        <taxon>Clostridiaceae</taxon>
        <taxon>Clostridium</taxon>
    </lineage>
</organism>
<dbReference type="PRINTS" id="PR00455">
    <property type="entry name" value="HTHTETR"/>
</dbReference>
<gene>
    <name evidence="4" type="ORF">G3M99_11390</name>
</gene>
<accession>A0A6M0H4C0</accession>
<dbReference type="InterPro" id="IPR001647">
    <property type="entry name" value="HTH_TetR"/>
</dbReference>
<comment type="caution">
    <text evidence="4">The sequence shown here is derived from an EMBL/GenBank/DDBJ whole genome shotgun (WGS) entry which is preliminary data.</text>
</comment>
<feature type="DNA-binding region" description="H-T-H motif" evidence="2">
    <location>
        <begin position="30"/>
        <end position="49"/>
    </location>
</feature>
<dbReference type="PANTHER" id="PTHR43479">
    <property type="entry name" value="ACREF/ENVCD OPERON REPRESSOR-RELATED"/>
    <property type="match status" value="1"/>
</dbReference>
<dbReference type="EMBL" id="JAAGPU010000020">
    <property type="protein sequence ID" value="NEU05449.1"/>
    <property type="molecule type" value="Genomic_DNA"/>
</dbReference>
<dbReference type="PANTHER" id="PTHR43479:SF11">
    <property type="entry name" value="ACREF_ENVCD OPERON REPRESSOR-RELATED"/>
    <property type="match status" value="1"/>
</dbReference>
<keyword evidence="1 2" id="KW-0238">DNA-binding</keyword>
<evidence type="ECO:0000313" key="5">
    <source>
        <dbReference type="Proteomes" id="UP000481872"/>
    </source>
</evidence>
<dbReference type="PROSITE" id="PS50977">
    <property type="entry name" value="HTH_TETR_2"/>
    <property type="match status" value="1"/>
</dbReference>
<dbReference type="Pfam" id="PF00440">
    <property type="entry name" value="TetR_N"/>
    <property type="match status" value="1"/>
</dbReference>
<dbReference type="AlphaFoldDB" id="A0A6M0H4C0"/>
<dbReference type="Proteomes" id="UP000481872">
    <property type="component" value="Unassembled WGS sequence"/>
</dbReference>
<dbReference type="InterPro" id="IPR050624">
    <property type="entry name" value="HTH-type_Tx_Regulator"/>
</dbReference>
<proteinExistence type="predicted"/>
<evidence type="ECO:0000259" key="3">
    <source>
        <dbReference type="PROSITE" id="PS50977"/>
    </source>
</evidence>
<keyword evidence="5" id="KW-1185">Reference proteome</keyword>
<dbReference type="SUPFAM" id="SSF46689">
    <property type="entry name" value="Homeodomain-like"/>
    <property type="match status" value="1"/>
</dbReference>
<evidence type="ECO:0000256" key="2">
    <source>
        <dbReference type="PROSITE-ProRule" id="PRU00335"/>
    </source>
</evidence>
<dbReference type="Gene3D" id="1.10.357.10">
    <property type="entry name" value="Tetracycline Repressor, domain 2"/>
    <property type="match status" value="1"/>
</dbReference>
<dbReference type="RefSeq" id="WP_199870241.1">
    <property type="nucleotide sequence ID" value="NZ_JAAGPU010000020.1"/>
</dbReference>
<protein>
    <submittedName>
        <fullName evidence="4">TetR/AcrR family transcriptional regulator</fullName>
    </submittedName>
</protein>
<dbReference type="InterPro" id="IPR009057">
    <property type="entry name" value="Homeodomain-like_sf"/>
</dbReference>